<gene>
    <name evidence="1" type="ORF">GLOINDRAFT_28995</name>
</gene>
<proteinExistence type="predicted"/>
<evidence type="ECO:0000313" key="1">
    <source>
        <dbReference type="EMBL" id="ESA10826.1"/>
    </source>
</evidence>
<reference evidence="1" key="1">
    <citation type="submission" date="2013-07" db="EMBL/GenBank/DDBJ databases">
        <title>The genome of an arbuscular mycorrhizal fungus provides insights into the evolution of the oldest plant symbiosis.</title>
        <authorList>
            <consortium name="DOE Joint Genome Institute"/>
            <person name="Tisserant E."/>
            <person name="Malbreil M."/>
            <person name="Kuo A."/>
            <person name="Kohler A."/>
            <person name="Symeonidi A."/>
            <person name="Balestrini R."/>
            <person name="Charron P."/>
            <person name="Duensing N."/>
            <person name="Frei-dit-Frey N."/>
            <person name="Gianinazzi-Pearson V."/>
            <person name="Gilbert B."/>
            <person name="Handa Y."/>
            <person name="Hijri M."/>
            <person name="Kaul R."/>
            <person name="Kawaguchi M."/>
            <person name="Krajinski F."/>
            <person name="Lammers P."/>
            <person name="Lapierre D."/>
            <person name="Masclaux F.G."/>
            <person name="Murat C."/>
            <person name="Morin E."/>
            <person name="Ndikumana S."/>
            <person name="Pagni M."/>
            <person name="Petitpierre D."/>
            <person name="Requena N."/>
            <person name="Rosikiewicz P."/>
            <person name="Riley R."/>
            <person name="Saito K."/>
            <person name="San Clemente H."/>
            <person name="Shapiro H."/>
            <person name="van Tuinen D."/>
            <person name="Becard G."/>
            <person name="Bonfante P."/>
            <person name="Paszkowski U."/>
            <person name="Shachar-Hill Y."/>
            <person name="Young J.P."/>
            <person name="Sanders I.R."/>
            <person name="Henrissat B."/>
            <person name="Rensing S.A."/>
            <person name="Grigoriev I.V."/>
            <person name="Corradi N."/>
            <person name="Roux C."/>
            <person name="Martin F."/>
        </authorList>
    </citation>
    <scope>NUCLEOTIDE SEQUENCE</scope>
    <source>
        <strain evidence="1">DAOM 197198</strain>
    </source>
</reference>
<name>U9U5B2_RHIID</name>
<accession>U9U5B2</accession>
<dbReference type="AlphaFoldDB" id="U9U5B2"/>
<dbReference type="EMBL" id="KI286672">
    <property type="protein sequence ID" value="ESA10826.1"/>
    <property type="molecule type" value="Genomic_DNA"/>
</dbReference>
<sequence length="100" mass="11117">MYTNPIKAFAINIFKSTNILPENTVFSELCVKSEMSRKAFDDDITLMNELGLLGKKKQSSFKTTGITKETFDQITSPIEVISTTPGNSDNLDDLILKGDH</sequence>
<protein>
    <submittedName>
        <fullName evidence="1">Uncharacterized protein</fullName>
    </submittedName>
</protein>
<dbReference type="HOGENOM" id="CLU_2307518_0_0_1"/>
<organism evidence="1">
    <name type="scientific">Rhizophagus irregularis (strain DAOM 181602 / DAOM 197198 / MUCL 43194)</name>
    <name type="common">Arbuscular mycorrhizal fungus</name>
    <name type="synonym">Glomus intraradices</name>
    <dbReference type="NCBI Taxonomy" id="747089"/>
    <lineage>
        <taxon>Eukaryota</taxon>
        <taxon>Fungi</taxon>
        <taxon>Fungi incertae sedis</taxon>
        <taxon>Mucoromycota</taxon>
        <taxon>Glomeromycotina</taxon>
        <taxon>Glomeromycetes</taxon>
        <taxon>Glomerales</taxon>
        <taxon>Glomeraceae</taxon>
        <taxon>Rhizophagus</taxon>
    </lineage>
</organism>